<proteinExistence type="predicted"/>
<comment type="caution">
    <text evidence="2">The sequence shown here is derived from an EMBL/GenBank/DDBJ whole genome shotgun (WGS) entry which is preliminary data.</text>
</comment>
<gene>
    <name evidence="2" type="ORF">LNAOJCKE_1331</name>
</gene>
<evidence type="ECO:0000313" key="2">
    <source>
        <dbReference type="EMBL" id="GJE64131.1"/>
    </source>
</evidence>
<feature type="compositionally biased region" description="Pro residues" evidence="1">
    <location>
        <begin position="87"/>
        <end position="103"/>
    </location>
</feature>
<organism evidence="2 3">
    <name type="scientific">Methylorubrum aminovorans</name>
    <dbReference type="NCBI Taxonomy" id="269069"/>
    <lineage>
        <taxon>Bacteria</taxon>
        <taxon>Pseudomonadati</taxon>
        <taxon>Pseudomonadota</taxon>
        <taxon>Alphaproteobacteria</taxon>
        <taxon>Hyphomicrobiales</taxon>
        <taxon>Methylobacteriaceae</taxon>
        <taxon>Methylorubrum</taxon>
    </lineage>
</organism>
<reference evidence="2" key="2">
    <citation type="submission" date="2021-08" db="EMBL/GenBank/DDBJ databases">
        <authorList>
            <person name="Tani A."/>
            <person name="Ola A."/>
            <person name="Ogura Y."/>
            <person name="Katsura K."/>
            <person name="Hayashi T."/>
        </authorList>
    </citation>
    <scope>NUCLEOTIDE SEQUENCE</scope>
    <source>
        <strain evidence="2">NBRC 15686</strain>
    </source>
</reference>
<evidence type="ECO:0008006" key="4">
    <source>
        <dbReference type="Google" id="ProtNLM"/>
    </source>
</evidence>
<name>A0ABQ4UBL4_9HYPH</name>
<dbReference type="RefSeq" id="WP_238223386.1">
    <property type="nucleotide sequence ID" value="NZ_BAAADH010000106.1"/>
</dbReference>
<keyword evidence="3" id="KW-1185">Reference proteome</keyword>
<reference evidence="2" key="1">
    <citation type="journal article" date="2021" name="Front. Microbiol.">
        <title>Comprehensive Comparative Genomics and Phenotyping of Methylobacterium Species.</title>
        <authorList>
            <person name="Alessa O."/>
            <person name="Ogura Y."/>
            <person name="Fujitani Y."/>
            <person name="Takami H."/>
            <person name="Hayashi T."/>
            <person name="Sahin N."/>
            <person name="Tani A."/>
        </authorList>
    </citation>
    <scope>NUCLEOTIDE SEQUENCE</scope>
    <source>
        <strain evidence="2">NBRC 15686</strain>
    </source>
</reference>
<sequence length="654" mass="68904">MLAGGTTDVSDIIAHFIGHLRLTDGAPRVRDGYEDPAQPAKLHPWLPRPPVDPDPDRPLDEFPSRPFRVDLSPGPEVFPRLPGLPGHRPPPASPDDPLSPGPLPGGRLLPPGGGGGGGSSRAHGEAGIDIDPDQQLLQVRQINRLVDDDVLLMRTDVDLAQFHEVDIDGTIAALSRIAQSRLPADLTLHDPTTAEAVELVLRRDGAQAPEGAEDGGRDVAHADPMGTYVDGVLQPPGTALRFEVPKVPSVAPEARDGLTDPGLDARTGGNLSLNTATILDDHGHATALAVKGNAYTTDAILQVNVLMSRAEVSVAGEMLMRSIVTNGNEAHNTARIADHDTSGLVKHLTFGSLAQVDLIDGDFYGVNVLRQVNVLSDNDVTVQGNIGAYYAVRAGENLESNSFRLSEIGARYDLIVVDGNYHSTNLIHQTNVLLNDDAVLAYTARQDNGSQSISTGDNILVNKAAIDRYGSDGFHPLSATLGDALDEIQDGILPPEMAATFPSHGQTLNILHVTGDFYDINVIQQTNLVSDVDGIVQHAASAGSAPTGAAEPTASTQTVESGGNHLVNLAGIANVGTASDLQFVGGHHYDTAILLQANFVTQSTQITVGDTHNLVPEIVAFTGLAESVPIESPGPSTVTADSHMQQDLFHGMLS</sequence>
<dbReference type="Proteomes" id="UP001055039">
    <property type="component" value="Unassembled WGS sequence"/>
</dbReference>
<dbReference type="EMBL" id="BPRC01000003">
    <property type="protein sequence ID" value="GJE64131.1"/>
    <property type="molecule type" value="Genomic_DNA"/>
</dbReference>
<protein>
    <recommendedName>
        <fullName evidence="4">Right-handed parallel beta-helix repeat-containing protein</fullName>
    </recommendedName>
</protein>
<feature type="compositionally biased region" description="Basic and acidic residues" evidence="1">
    <location>
        <begin position="54"/>
        <end position="63"/>
    </location>
</feature>
<accession>A0ABQ4UBL4</accession>
<feature type="region of interest" description="Disordered" evidence="1">
    <location>
        <begin position="26"/>
        <end position="127"/>
    </location>
</feature>
<evidence type="ECO:0000256" key="1">
    <source>
        <dbReference type="SAM" id="MobiDB-lite"/>
    </source>
</evidence>
<evidence type="ECO:0000313" key="3">
    <source>
        <dbReference type="Proteomes" id="UP001055039"/>
    </source>
</evidence>